<comment type="subcellular location">
    <subcellularLocation>
        <location evidence="1">Cell membrane</location>
        <topology evidence="1">Multi-pass membrane protein</topology>
    </subcellularLocation>
</comment>
<dbReference type="Gene3D" id="1.20.1250.20">
    <property type="entry name" value="MFS general substrate transporter like domains"/>
    <property type="match status" value="1"/>
</dbReference>
<keyword evidence="2" id="KW-0813">Transport</keyword>
<dbReference type="PANTHER" id="PTHR23517">
    <property type="entry name" value="RESISTANCE PROTEIN MDTM, PUTATIVE-RELATED-RELATED"/>
    <property type="match status" value="1"/>
</dbReference>
<keyword evidence="6 7" id="KW-0472">Membrane</keyword>
<organism evidence="9 10">
    <name type="scientific">Rhodococcus parequi</name>
    <dbReference type="NCBI Taxonomy" id="3137122"/>
    <lineage>
        <taxon>Bacteria</taxon>
        <taxon>Bacillati</taxon>
        <taxon>Actinomycetota</taxon>
        <taxon>Actinomycetes</taxon>
        <taxon>Mycobacteriales</taxon>
        <taxon>Nocardiaceae</taxon>
        <taxon>Rhodococcus</taxon>
    </lineage>
</organism>
<dbReference type="EMBL" id="JBDLNV010000002">
    <property type="protein sequence ID" value="MFM1722753.1"/>
    <property type="molecule type" value="Genomic_DNA"/>
</dbReference>
<feature type="transmembrane region" description="Helical" evidence="7">
    <location>
        <begin position="224"/>
        <end position="246"/>
    </location>
</feature>
<evidence type="ECO:0000256" key="2">
    <source>
        <dbReference type="ARBA" id="ARBA00022448"/>
    </source>
</evidence>
<dbReference type="SUPFAM" id="SSF103473">
    <property type="entry name" value="MFS general substrate transporter"/>
    <property type="match status" value="1"/>
</dbReference>
<feature type="transmembrane region" description="Helical" evidence="7">
    <location>
        <begin position="387"/>
        <end position="408"/>
    </location>
</feature>
<keyword evidence="10" id="KW-1185">Reference proteome</keyword>
<feature type="transmembrane region" description="Helical" evidence="7">
    <location>
        <begin position="291"/>
        <end position="310"/>
    </location>
</feature>
<feature type="domain" description="Major facilitator superfamily (MFS) profile" evidence="8">
    <location>
        <begin position="25"/>
        <end position="410"/>
    </location>
</feature>
<evidence type="ECO:0000256" key="3">
    <source>
        <dbReference type="ARBA" id="ARBA00022475"/>
    </source>
</evidence>
<feature type="transmembrane region" description="Helical" evidence="7">
    <location>
        <begin position="30"/>
        <end position="52"/>
    </location>
</feature>
<name>A0ABW9FDJ0_9NOCA</name>
<evidence type="ECO:0000256" key="4">
    <source>
        <dbReference type="ARBA" id="ARBA00022692"/>
    </source>
</evidence>
<dbReference type="PANTHER" id="PTHR23517:SF13">
    <property type="entry name" value="MAJOR FACILITATOR SUPERFAMILY MFS_1"/>
    <property type="match status" value="1"/>
</dbReference>
<dbReference type="PROSITE" id="PS50850">
    <property type="entry name" value="MFS"/>
    <property type="match status" value="1"/>
</dbReference>
<dbReference type="Proteomes" id="UP001629745">
    <property type="component" value="Unassembled WGS sequence"/>
</dbReference>
<feature type="transmembrane region" description="Helical" evidence="7">
    <location>
        <begin position="182"/>
        <end position="203"/>
    </location>
</feature>
<evidence type="ECO:0000256" key="5">
    <source>
        <dbReference type="ARBA" id="ARBA00022989"/>
    </source>
</evidence>
<feature type="transmembrane region" description="Helical" evidence="7">
    <location>
        <begin position="64"/>
        <end position="81"/>
    </location>
</feature>
<evidence type="ECO:0000313" key="10">
    <source>
        <dbReference type="Proteomes" id="UP001629745"/>
    </source>
</evidence>
<dbReference type="RefSeq" id="WP_420163334.1">
    <property type="nucleotide sequence ID" value="NZ_JBDLNV010000002.1"/>
</dbReference>
<dbReference type="InterPro" id="IPR050171">
    <property type="entry name" value="MFS_Transporters"/>
</dbReference>
<feature type="transmembrane region" description="Helical" evidence="7">
    <location>
        <begin position="152"/>
        <end position="170"/>
    </location>
</feature>
<dbReference type="Pfam" id="PF07690">
    <property type="entry name" value="MFS_1"/>
    <property type="match status" value="1"/>
</dbReference>
<accession>A0ABW9FDJ0</accession>
<reference evidence="9 10" key="1">
    <citation type="submission" date="2023-11" db="EMBL/GenBank/DDBJ databases">
        <authorList>
            <person name="Val-Calvo J."/>
            <person name="Scortti M."/>
            <person name="Vazquez-Boland J."/>
        </authorList>
    </citation>
    <scope>NUCLEOTIDE SEQUENCE [LARGE SCALE GENOMIC DNA]</scope>
    <source>
        <strain evidence="9 10">PAM 2766</strain>
    </source>
</reference>
<protein>
    <submittedName>
        <fullName evidence="9">MFS transporter</fullName>
    </submittedName>
</protein>
<dbReference type="InterPro" id="IPR011701">
    <property type="entry name" value="MFS"/>
</dbReference>
<dbReference type="InterPro" id="IPR020846">
    <property type="entry name" value="MFS_dom"/>
</dbReference>
<keyword evidence="4 7" id="KW-0812">Transmembrane</keyword>
<feature type="transmembrane region" description="Helical" evidence="7">
    <location>
        <begin position="258"/>
        <end position="279"/>
    </location>
</feature>
<evidence type="ECO:0000259" key="8">
    <source>
        <dbReference type="PROSITE" id="PS50850"/>
    </source>
</evidence>
<gene>
    <name evidence="9" type="ORF">ABEU20_001312</name>
</gene>
<comment type="caution">
    <text evidence="9">The sequence shown here is derived from an EMBL/GenBank/DDBJ whole genome shotgun (WGS) entry which is preliminary data.</text>
</comment>
<evidence type="ECO:0000256" key="7">
    <source>
        <dbReference type="SAM" id="Phobius"/>
    </source>
</evidence>
<feature type="transmembrane region" description="Helical" evidence="7">
    <location>
        <begin position="356"/>
        <end position="381"/>
    </location>
</feature>
<evidence type="ECO:0000313" key="9">
    <source>
        <dbReference type="EMBL" id="MFM1722753.1"/>
    </source>
</evidence>
<keyword evidence="3" id="KW-1003">Cell membrane</keyword>
<keyword evidence="5 7" id="KW-1133">Transmembrane helix</keyword>
<dbReference type="InterPro" id="IPR036259">
    <property type="entry name" value="MFS_trans_sf"/>
</dbReference>
<evidence type="ECO:0000256" key="1">
    <source>
        <dbReference type="ARBA" id="ARBA00004651"/>
    </source>
</evidence>
<proteinExistence type="predicted"/>
<evidence type="ECO:0000256" key="6">
    <source>
        <dbReference type="ARBA" id="ARBA00023136"/>
    </source>
</evidence>
<sequence length="424" mass="43230">MSTSVRLQTAPQSPTALVPRPRWPARHFHGIGYVLAILLVGTNMPTALYGVYRAEFGFSPVTQTAIFAVYAAALVPTLFLFGPLSDRIGRRPVLVVALLAGAVGAIVLASAGSTAWLFAGRILQGIAVGACSAAGTAALLEHVPGRNPVRASRAATASTALGAALGPMFAGTVAEYLPYPTVLPYVLFTVALLPGVVALALLPPRAGGSSVGGRLIELPRVPRAVRTVFLLATFPSAVAWAAVGLFQSVVPSWMSEMLGVSNLLVGAGAAAIVMSCSVVAQLSMRGLDPIVAQRIGLALMVAGMAGVVVVDRVRNLPLLFVVAIAVGVGHGLAFAGGMQRVGTAIATHAPHAGGSVLAAFFTLTYLGTGVPAVAAGLLMTYQGTSAAIMEFAVATALVCLIALALNMIRRRDGAEKPDGGAREG</sequence>
<feature type="transmembrane region" description="Helical" evidence="7">
    <location>
        <begin position="93"/>
        <end position="116"/>
    </location>
</feature>
<feature type="transmembrane region" description="Helical" evidence="7">
    <location>
        <begin position="316"/>
        <end position="335"/>
    </location>
</feature>